<proteinExistence type="predicted"/>
<evidence type="ECO:0000313" key="5">
    <source>
        <dbReference type="Proteomes" id="UP000517252"/>
    </source>
</evidence>
<dbReference type="Pfam" id="PF12550">
    <property type="entry name" value="GCR1_C"/>
    <property type="match status" value="1"/>
</dbReference>
<feature type="compositionally biased region" description="Low complexity" evidence="2">
    <location>
        <begin position="287"/>
        <end position="300"/>
    </location>
</feature>
<dbReference type="Proteomes" id="UP000517252">
    <property type="component" value="Unassembled WGS sequence"/>
</dbReference>
<dbReference type="InterPro" id="IPR052146">
    <property type="entry name" value="HOT1"/>
</dbReference>
<evidence type="ECO:0000256" key="2">
    <source>
        <dbReference type="SAM" id="MobiDB-lite"/>
    </source>
</evidence>
<feature type="region of interest" description="Disordered" evidence="2">
    <location>
        <begin position="255"/>
        <end position="369"/>
    </location>
</feature>
<feature type="region of interest" description="Disordered" evidence="2">
    <location>
        <begin position="185"/>
        <end position="229"/>
    </location>
</feature>
<gene>
    <name evidence="4" type="ORF">TASIC1_0004063100</name>
</gene>
<protein>
    <recommendedName>
        <fullName evidence="3">Transcription activator GCR1-like domain-containing protein</fullName>
    </recommendedName>
</protein>
<dbReference type="InterPro" id="IPR022210">
    <property type="entry name" value="TF_GCR1-like"/>
</dbReference>
<dbReference type="OrthoDB" id="428577at2759"/>
<organism evidence="4 5">
    <name type="scientific">Trichoderma asperellum</name>
    <name type="common">Filamentous fungus</name>
    <dbReference type="NCBI Taxonomy" id="101201"/>
    <lineage>
        <taxon>Eukaryota</taxon>
        <taxon>Fungi</taxon>
        <taxon>Dikarya</taxon>
        <taxon>Ascomycota</taxon>
        <taxon>Pezizomycotina</taxon>
        <taxon>Sordariomycetes</taxon>
        <taxon>Hypocreomycetidae</taxon>
        <taxon>Hypocreales</taxon>
        <taxon>Hypocreaceae</taxon>
        <taxon>Trichoderma</taxon>
    </lineage>
</organism>
<evidence type="ECO:0000259" key="3">
    <source>
        <dbReference type="Pfam" id="PF12550"/>
    </source>
</evidence>
<feature type="compositionally biased region" description="Basic residues" evidence="2">
    <location>
        <begin position="161"/>
        <end position="171"/>
    </location>
</feature>
<dbReference type="GO" id="GO:0000978">
    <property type="term" value="F:RNA polymerase II cis-regulatory region sequence-specific DNA binding"/>
    <property type="evidence" value="ECO:0007669"/>
    <property type="project" value="TreeGrafter"/>
</dbReference>
<feature type="domain" description="Transcription activator GCR1-like" evidence="3">
    <location>
        <begin position="369"/>
        <end position="452"/>
    </location>
</feature>
<keyword evidence="1" id="KW-0175">Coiled coil</keyword>
<dbReference type="GO" id="GO:0060963">
    <property type="term" value="P:positive regulation of ribosomal protein gene transcription by RNA polymerase II"/>
    <property type="evidence" value="ECO:0007669"/>
    <property type="project" value="TreeGrafter"/>
</dbReference>
<evidence type="ECO:0000313" key="4">
    <source>
        <dbReference type="EMBL" id="GFP55006.1"/>
    </source>
</evidence>
<comment type="caution">
    <text evidence="4">The sequence shown here is derived from an EMBL/GenBank/DDBJ whole genome shotgun (WGS) entry which is preliminary data.</text>
</comment>
<evidence type="ECO:0000256" key="1">
    <source>
        <dbReference type="SAM" id="Coils"/>
    </source>
</evidence>
<dbReference type="PANTHER" id="PTHR37784">
    <property type="entry name" value="PROTEIN MSN1"/>
    <property type="match status" value="1"/>
</dbReference>
<feature type="compositionally biased region" description="Basic and acidic residues" evidence="2">
    <location>
        <begin position="198"/>
        <end position="228"/>
    </location>
</feature>
<dbReference type="AlphaFoldDB" id="A0A6V8QT69"/>
<dbReference type="PANTHER" id="PTHR37784:SF1">
    <property type="entry name" value="GLYCOLYTIC GENES TRANSCRIPTIONAL ACTIVATOR GCR1"/>
    <property type="match status" value="1"/>
</dbReference>
<dbReference type="EMBL" id="BLZH01000004">
    <property type="protein sequence ID" value="GFP55006.1"/>
    <property type="molecule type" value="Genomic_DNA"/>
</dbReference>
<sequence length="478" mass="53738">MLQKVANSSPQSADILDGVPMELARAVVNMQQYYASGVDELAEKLGDVEEELRRAKEENLRMKKRLDMHFGMLGQAAEFMQRVSEGLGMAMPVDEKMLGRREGDEELKQGFDDDENDDGDLPMEGVNMEVPPMPVDDRPPMRSTGRMASNRRRMMQEKSPAQRRRGKEKRRMVAAEVLPIREKVVIPQDDGDDDDDNIDRMKESNSEIRLEEESRHRCEGNGSDDAKILEGAPRLQAIIRQDAIRRSAIRQDITRQSRFTPINRVPSRQSTPSVDNDAADSDEYCPSSPSSASSSSSSHSLPEEETIPSSTIAIPKLTPSPNPQLQTPLPASASSTSTSTSSHPSKPRYSVTRRTTIPRYASGPPGKPFRFHRMGRTVLDVWTEYKRGSKGNPAIEALERQYGTDWRTGEDTRELKYASNYVSVRQKVVSQVEEMCEREGISAMEACRRLDERVDGRMQLLISAVRKGQDPFVVIPKR</sequence>
<feature type="compositionally biased region" description="Polar residues" evidence="2">
    <location>
        <begin position="255"/>
        <end position="274"/>
    </location>
</feature>
<feature type="coiled-coil region" evidence="1">
    <location>
        <begin position="38"/>
        <end position="65"/>
    </location>
</feature>
<accession>A0A6V8QT69</accession>
<feature type="compositionally biased region" description="Low complexity" evidence="2">
    <location>
        <begin position="331"/>
        <end position="342"/>
    </location>
</feature>
<feature type="region of interest" description="Disordered" evidence="2">
    <location>
        <begin position="125"/>
        <end position="171"/>
    </location>
</feature>
<reference evidence="4 5" key="1">
    <citation type="submission" date="2020-07" db="EMBL/GenBank/DDBJ databases">
        <title>Trichoderma asperellum IC-1 whole genome shotgun sequence.</title>
        <authorList>
            <person name="Kanamasa S."/>
            <person name="Takahashi H."/>
        </authorList>
    </citation>
    <scope>NUCLEOTIDE SEQUENCE [LARGE SCALE GENOMIC DNA]</scope>
    <source>
        <strain evidence="4 5">IC-1</strain>
    </source>
</reference>
<name>A0A6V8QT69_TRIAP</name>
<dbReference type="GO" id="GO:0000981">
    <property type="term" value="F:DNA-binding transcription factor activity, RNA polymerase II-specific"/>
    <property type="evidence" value="ECO:0007669"/>
    <property type="project" value="TreeGrafter"/>
</dbReference>